<accession>A0A9J6C6V1</accession>
<feature type="chain" id="PRO_5039941685" evidence="1">
    <location>
        <begin position="20"/>
        <end position="388"/>
    </location>
</feature>
<dbReference type="AlphaFoldDB" id="A0A9J6C6V1"/>
<protein>
    <submittedName>
        <fullName evidence="2">Uncharacterized protein</fullName>
    </submittedName>
</protein>
<gene>
    <name evidence="2" type="ORF">PVAND_007393</name>
</gene>
<feature type="signal peptide" evidence="1">
    <location>
        <begin position="1"/>
        <end position="19"/>
    </location>
</feature>
<name>A0A9J6C6V1_POLVA</name>
<organism evidence="2 3">
    <name type="scientific">Polypedilum vanderplanki</name>
    <name type="common">Sleeping chironomid midge</name>
    <dbReference type="NCBI Taxonomy" id="319348"/>
    <lineage>
        <taxon>Eukaryota</taxon>
        <taxon>Metazoa</taxon>
        <taxon>Ecdysozoa</taxon>
        <taxon>Arthropoda</taxon>
        <taxon>Hexapoda</taxon>
        <taxon>Insecta</taxon>
        <taxon>Pterygota</taxon>
        <taxon>Neoptera</taxon>
        <taxon>Endopterygota</taxon>
        <taxon>Diptera</taxon>
        <taxon>Nematocera</taxon>
        <taxon>Chironomoidea</taxon>
        <taxon>Chironomidae</taxon>
        <taxon>Chironominae</taxon>
        <taxon>Polypedilum</taxon>
        <taxon>Polypedilum</taxon>
    </lineage>
</organism>
<evidence type="ECO:0000313" key="3">
    <source>
        <dbReference type="Proteomes" id="UP001107558"/>
    </source>
</evidence>
<proteinExistence type="predicted"/>
<comment type="caution">
    <text evidence="2">The sequence shown here is derived from an EMBL/GenBank/DDBJ whole genome shotgun (WGS) entry which is preliminary data.</text>
</comment>
<evidence type="ECO:0000256" key="1">
    <source>
        <dbReference type="SAM" id="SignalP"/>
    </source>
</evidence>
<sequence length="388" mass="45996">MKFLSVCLILFLIKEQSFADIIEVEDDLLIQHYKEIGIIHSFYNFYYDTTVNLSDLYNKTMRKFEKLRIYCDIKETEECSKTMEEINPLKNGFLEIIKMLEKSMNQTIPKELDEFIEYEYDSDLKSLYSEAKHEISLAFHIIEFLHQPNKNLALVRLATDKINYKNDELGDEFGITIDLKTIFLNMKIIQAHDFMISYNSSLPILYMKAFTKYTFISAPFKDNNNNWIQIDAPEYFIISNDHKFIADNFKTVKVFEKNDIYKNVVFIQADIKPLTNECIKSIVEKHSSVDCERKAFWSLNTQPSVMQLNSNEIIIWNLKQKRDKIKCESARFSSQLYPKKKNSNDYKNIISYMDCSEICTLFVNESSFFELKQKVDYDDEKEVYVIYK</sequence>
<reference evidence="2" key="1">
    <citation type="submission" date="2021-03" db="EMBL/GenBank/DDBJ databases">
        <title>Chromosome level genome of the anhydrobiotic midge Polypedilum vanderplanki.</title>
        <authorList>
            <person name="Yoshida Y."/>
            <person name="Kikawada T."/>
            <person name="Gusev O."/>
        </authorList>
    </citation>
    <scope>NUCLEOTIDE SEQUENCE</scope>
    <source>
        <strain evidence="2">NIAS01</strain>
        <tissue evidence="2">Whole body or cell culture</tissue>
    </source>
</reference>
<dbReference type="Proteomes" id="UP001107558">
    <property type="component" value="Chromosome 2"/>
</dbReference>
<keyword evidence="3" id="KW-1185">Reference proteome</keyword>
<dbReference type="EMBL" id="JADBJN010000002">
    <property type="protein sequence ID" value="KAG5677653.1"/>
    <property type="molecule type" value="Genomic_DNA"/>
</dbReference>
<keyword evidence="1" id="KW-0732">Signal</keyword>
<evidence type="ECO:0000313" key="2">
    <source>
        <dbReference type="EMBL" id="KAG5677653.1"/>
    </source>
</evidence>